<dbReference type="Gene3D" id="2.102.10.10">
    <property type="entry name" value="Rieske [2Fe-2S] iron-sulphur domain"/>
    <property type="match status" value="1"/>
</dbReference>
<dbReference type="InterPro" id="IPR036922">
    <property type="entry name" value="Rieske_2Fe-2S_sf"/>
</dbReference>
<dbReference type="EMBL" id="UINC01001706">
    <property type="protein sequence ID" value="SUZ87053.1"/>
    <property type="molecule type" value="Genomic_DNA"/>
</dbReference>
<gene>
    <name evidence="6" type="ORF">METZ01_LOCUS39907</name>
</gene>
<dbReference type="InterPro" id="IPR017941">
    <property type="entry name" value="Rieske_2Fe-2S"/>
</dbReference>
<evidence type="ECO:0000259" key="5">
    <source>
        <dbReference type="PROSITE" id="PS51296"/>
    </source>
</evidence>
<dbReference type="SUPFAM" id="SSF50022">
    <property type="entry name" value="ISP domain"/>
    <property type="match status" value="1"/>
</dbReference>
<organism evidence="6">
    <name type="scientific">marine metagenome</name>
    <dbReference type="NCBI Taxonomy" id="408172"/>
    <lineage>
        <taxon>unclassified sequences</taxon>
        <taxon>metagenomes</taxon>
        <taxon>ecological metagenomes</taxon>
    </lineage>
</organism>
<accession>A0A381RCL3</accession>
<evidence type="ECO:0000313" key="6">
    <source>
        <dbReference type="EMBL" id="SUZ87053.1"/>
    </source>
</evidence>
<dbReference type="Pfam" id="PF00355">
    <property type="entry name" value="Rieske"/>
    <property type="match status" value="1"/>
</dbReference>
<keyword evidence="2" id="KW-0479">Metal-binding</keyword>
<dbReference type="GO" id="GO:0051537">
    <property type="term" value="F:2 iron, 2 sulfur cluster binding"/>
    <property type="evidence" value="ECO:0007669"/>
    <property type="project" value="UniProtKB-KW"/>
</dbReference>
<evidence type="ECO:0000256" key="1">
    <source>
        <dbReference type="ARBA" id="ARBA00022714"/>
    </source>
</evidence>
<evidence type="ECO:0000256" key="3">
    <source>
        <dbReference type="ARBA" id="ARBA00023004"/>
    </source>
</evidence>
<dbReference type="AlphaFoldDB" id="A0A381RCL3"/>
<evidence type="ECO:0000256" key="2">
    <source>
        <dbReference type="ARBA" id="ARBA00022723"/>
    </source>
</evidence>
<keyword evidence="3" id="KW-0408">Iron</keyword>
<reference evidence="6" key="1">
    <citation type="submission" date="2018-05" db="EMBL/GenBank/DDBJ databases">
        <authorList>
            <person name="Lanie J.A."/>
            <person name="Ng W.-L."/>
            <person name="Kazmierczak K.M."/>
            <person name="Andrzejewski T.M."/>
            <person name="Davidsen T.M."/>
            <person name="Wayne K.J."/>
            <person name="Tettelin H."/>
            <person name="Glass J.I."/>
            <person name="Rusch D."/>
            <person name="Podicherti R."/>
            <person name="Tsui H.-C.T."/>
            <person name="Winkler M.E."/>
        </authorList>
    </citation>
    <scope>NUCLEOTIDE SEQUENCE</scope>
</reference>
<feature type="domain" description="Rieske" evidence="5">
    <location>
        <begin position="9"/>
        <end position="105"/>
    </location>
</feature>
<keyword evidence="4" id="KW-0411">Iron-sulfur</keyword>
<sequence length="126" mass="14501">MLESNEDDWYPLCSIDELAEGALKKFEVNDVALVVVRIGDEHRAFPPFCPHMSEPLHESGICAGAVLTCSKHLWQWNLLTGEQQGPAEKALLMYETSVRQAKVWVRVGKELVYDYQEEDEEDDFEW</sequence>
<proteinExistence type="predicted"/>
<dbReference type="PROSITE" id="PS51296">
    <property type="entry name" value="RIESKE"/>
    <property type="match status" value="1"/>
</dbReference>
<protein>
    <recommendedName>
        <fullName evidence="5">Rieske domain-containing protein</fullName>
    </recommendedName>
</protein>
<name>A0A381RCL3_9ZZZZ</name>
<keyword evidence="1" id="KW-0001">2Fe-2S</keyword>
<evidence type="ECO:0000256" key="4">
    <source>
        <dbReference type="ARBA" id="ARBA00023014"/>
    </source>
</evidence>
<dbReference type="GO" id="GO:0046872">
    <property type="term" value="F:metal ion binding"/>
    <property type="evidence" value="ECO:0007669"/>
    <property type="project" value="UniProtKB-KW"/>
</dbReference>